<evidence type="ECO:0000313" key="2">
    <source>
        <dbReference type="Proteomes" id="UP000241769"/>
    </source>
</evidence>
<proteinExistence type="predicted"/>
<comment type="caution">
    <text evidence="1">The sequence shown here is derived from an EMBL/GenBank/DDBJ whole genome shotgun (WGS) entry which is preliminary data.</text>
</comment>
<dbReference type="Proteomes" id="UP000241769">
    <property type="component" value="Unassembled WGS sequence"/>
</dbReference>
<name>A0A2P6MR49_9EUKA</name>
<reference evidence="1 2" key="1">
    <citation type="journal article" date="2018" name="Genome Biol. Evol.">
        <title>Multiple Roots of Fruiting Body Formation in Amoebozoa.</title>
        <authorList>
            <person name="Hillmann F."/>
            <person name="Forbes G."/>
            <person name="Novohradska S."/>
            <person name="Ferling I."/>
            <person name="Riege K."/>
            <person name="Groth M."/>
            <person name="Westermann M."/>
            <person name="Marz M."/>
            <person name="Spaller T."/>
            <person name="Winckler T."/>
            <person name="Schaap P."/>
            <person name="Glockner G."/>
        </authorList>
    </citation>
    <scope>NUCLEOTIDE SEQUENCE [LARGE SCALE GENOMIC DNA]</scope>
    <source>
        <strain evidence="1 2">Jena</strain>
    </source>
</reference>
<accession>A0A2P6MR49</accession>
<sequence length="109" mass="12633">MLKDATKQIGLFDTYNNSSINLDPSYNCVRLKKHTILGLKDISTEKSEPTKVEDSTMERFFIKKLYGINHRLIDDISCIFNATDIAIYEIQQGFTPKSPIYKEFTYNIK</sequence>
<dbReference type="InParanoid" id="A0A2P6MR49"/>
<dbReference type="EMBL" id="MDYQ01000492">
    <property type="protein sequence ID" value="PRP74181.1"/>
    <property type="molecule type" value="Genomic_DNA"/>
</dbReference>
<dbReference type="AlphaFoldDB" id="A0A2P6MR49"/>
<protein>
    <submittedName>
        <fullName evidence="1">Uncharacterized protein</fullName>
    </submittedName>
</protein>
<keyword evidence="2" id="KW-1185">Reference proteome</keyword>
<evidence type="ECO:0000313" key="1">
    <source>
        <dbReference type="EMBL" id="PRP74181.1"/>
    </source>
</evidence>
<gene>
    <name evidence="1" type="ORF">PROFUN_16004</name>
</gene>
<organism evidence="1 2">
    <name type="scientific">Planoprotostelium fungivorum</name>
    <dbReference type="NCBI Taxonomy" id="1890364"/>
    <lineage>
        <taxon>Eukaryota</taxon>
        <taxon>Amoebozoa</taxon>
        <taxon>Evosea</taxon>
        <taxon>Variosea</taxon>
        <taxon>Cavosteliida</taxon>
        <taxon>Cavosteliaceae</taxon>
        <taxon>Planoprotostelium</taxon>
    </lineage>
</organism>